<accession>A0ABT7R8D5</accession>
<evidence type="ECO:0000313" key="3">
    <source>
        <dbReference type="Proteomes" id="UP001224139"/>
    </source>
</evidence>
<proteinExistence type="predicted"/>
<dbReference type="EMBL" id="JAUCFG010000002">
    <property type="protein sequence ID" value="MDM5439185.1"/>
    <property type="molecule type" value="Genomic_DNA"/>
</dbReference>
<keyword evidence="1" id="KW-0472">Membrane</keyword>
<sequence>MRSLSSLIISTICSVTLIIWDAISFYERFTTRNSYYWISGVLSMFFVFFFIQNMLDFINKNYKTS</sequence>
<comment type="caution">
    <text evidence="2">The sequence shown here is derived from an EMBL/GenBank/DDBJ whole genome shotgun (WGS) entry which is preliminary data.</text>
</comment>
<gene>
    <name evidence="2" type="ORF">QUG02_13880</name>
</gene>
<evidence type="ECO:0000256" key="1">
    <source>
        <dbReference type="SAM" id="Phobius"/>
    </source>
</evidence>
<feature type="transmembrane region" description="Helical" evidence="1">
    <location>
        <begin position="6"/>
        <end position="23"/>
    </location>
</feature>
<dbReference type="Proteomes" id="UP001224139">
    <property type="component" value="Unassembled WGS sequence"/>
</dbReference>
<name>A0ABT7R8D5_9BACI</name>
<protein>
    <submittedName>
        <fullName evidence="2">Uncharacterized protein</fullName>
    </submittedName>
</protein>
<feature type="transmembrane region" description="Helical" evidence="1">
    <location>
        <begin position="35"/>
        <end position="55"/>
    </location>
</feature>
<reference evidence="2 3" key="1">
    <citation type="submission" date="2023-06" db="EMBL/GenBank/DDBJ databases">
        <title>Comparative genomics of Bacillaceae isolates and their secondary metabolite potential.</title>
        <authorList>
            <person name="Song L."/>
            <person name="Nielsen L.J."/>
            <person name="Mohite O."/>
            <person name="Xu X."/>
            <person name="Weber T."/>
            <person name="Kovacs A.T."/>
        </authorList>
    </citation>
    <scope>NUCLEOTIDE SEQUENCE [LARGE SCALE GENOMIC DNA]</scope>
    <source>
        <strain evidence="2 3">DX2.1</strain>
    </source>
</reference>
<keyword evidence="3" id="KW-1185">Reference proteome</keyword>
<keyword evidence="1" id="KW-0812">Transmembrane</keyword>
<keyword evidence="1" id="KW-1133">Transmembrane helix</keyword>
<evidence type="ECO:0000313" key="2">
    <source>
        <dbReference type="EMBL" id="MDM5439185.1"/>
    </source>
</evidence>
<organism evidence="2 3">
    <name type="scientific">Bacillus hominis</name>
    <dbReference type="NCBI Taxonomy" id="2817478"/>
    <lineage>
        <taxon>Bacteria</taxon>
        <taxon>Bacillati</taxon>
        <taxon>Bacillota</taxon>
        <taxon>Bacilli</taxon>
        <taxon>Bacillales</taxon>
        <taxon>Bacillaceae</taxon>
        <taxon>Bacillus</taxon>
        <taxon>Bacillus cereus group</taxon>
    </lineage>
</organism>